<dbReference type="EMBL" id="LAZR01060694">
    <property type="protein sequence ID" value="KKK65154.1"/>
    <property type="molecule type" value="Genomic_DNA"/>
</dbReference>
<feature type="non-terminal residue" evidence="1">
    <location>
        <position position="68"/>
    </location>
</feature>
<evidence type="ECO:0000313" key="1">
    <source>
        <dbReference type="EMBL" id="KKK65154.1"/>
    </source>
</evidence>
<gene>
    <name evidence="1" type="ORF">LCGC14_2977000</name>
</gene>
<comment type="caution">
    <text evidence="1">The sequence shown here is derived from an EMBL/GenBank/DDBJ whole genome shotgun (WGS) entry which is preliminary data.</text>
</comment>
<reference evidence="1" key="1">
    <citation type="journal article" date="2015" name="Nature">
        <title>Complex archaea that bridge the gap between prokaryotes and eukaryotes.</title>
        <authorList>
            <person name="Spang A."/>
            <person name="Saw J.H."/>
            <person name="Jorgensen S.L."/>
            <person name="Zaremba-Niedzwiedzka K."/>
            <person name="Martijn J."/>
            <person name="Lind A.E."/>
            <person name="van Eijk R."/>
            <person name="Schleper C."/>
            <person name="Guy L."/>
            <person name="Ettema T.J."/>
        </authorList>
    </citation>
    <scope>NUCLEOTIDE SEQUENCE</scope>
</reference>
<proteinExistence type="predicted"/>
<dbReference type="AlphaFoldDB" id="A0A0F8ZF88"/>
<sequence length="68" mass="7960">MSLTNKQAWLRVIAWLRREFPAVGGISVRSMILKELCGDTCLHHPKKFLIRINKKKSFEVRVDTLLHE</sequence>
<organism evidence="1">
    <name type="scientific">marine sediment metagenome</name>
    <dbReference type="NCBI Taxonomy" id="412755"/>
    <lineage>
        <taxon>unclassified sequences</taxon>
        <taxon>metagenomes</taxon>
        <taxon>ecological metagenomes</taxon>
    </lineage>
</organism>
<name>A0A0F8ZF88_9ZZZZ</name>
<accession>A0A0F8ZF88</accession>
<protein>
    <submittedName>
        <fullName evidence="1">Uncharacterized protein</fullName>
    </submittedName>
</protein>